<protein>
    <submittedName>
        <fullName evidence="8">Iron ABC transporter ATP-binding protein</fullName>
    </submittedName>
</protein>
<keyword evidence="3" id="KW-0547">Nucleotide-binding</keyword>
<dbReference type="OrthoDB" id="5296765at2"/>
<evidence type="ECO:0000259" key="7">
    <source>
        <dbReference type="PROSITE" id="PS50893"/>
    </source>
</evidence>
<dbReference type="SMART" id="SM00382">
    <property type="entry name" value="AAA"/>
    <property type="match status" value="1"/>
</dbReference>
<proteinExistence type="predicted"/>
<keyword evidence="1" id="KW-0813">Transport</keyword>
<dbReference type="GO" id="GO:0016887">
    <property type="term" value="F:ATP hydrolysis activity"/>
    <property type="evidence" value="ECO:0007669"/>
    <property type="project" value="InterPro"/>
</dbReference>
<dbReference type="InterPro" id="IPR003593">
    <property type="entry name" value="AAA+_ATPase"/>
</dbReference>
<dbReference type="Gene3D" id="3.40.50.300">
    <property type="entry name" value="P-loop containing nucleotide triphosphate hydrolases"/>
    <property type="match status" value="1"/>
</dbReference>
<dbReference type="PANTHER" id="PTHR42794">
    <property type="entry name" value="HEMIN IMPORT ATP-BINDING PROTEIN HMUV"/>
    <property type="match status" value="1"/>
</dbReference>
<dbReference type="InterPro" id="IPR017871">
    <property type="entry name" value="ABC_transporter-like_CS"/>
</dbReference>
<comment type="caution">
    <text evidence="8">The sequence shown here is derived from an EMBL/GenBank/DDBJ whole genome shotgun (WGS) entry which is preliminary data.</text>
</comment>
<dbReference type="Proteomes" id="UP000217005">
    <property type="component" value="Unassembled WGS sequence"/>
</dbReference>
<feature type="domain" description="ABC transporter" evidence="7">
    <location>
        <begin position="8"/>
        <end position="236"/>
    </location>
</feature>
<dbReference type="InterPro" id="IPR003439">
    <property type="entry name" value="ABC_transporter-like_ATP-bd"/>
</dbReference>
<dbReference type="EMBL" id="NEVL01000003">
    <property type="protein sequence ID" value="OZI35384.1"/>
    <property type="molecule type" value="Genomic_DNA"/>
</dbReference>
<keyword evidence="2" id="KW-0472">Membrane</keyword>
<accession>A0A261SDA0</accession>
<dbReference type="SUPFAM" id="SSF52540">
    <property type="entry name" value="P-loop containing nucleoside triphosphate hydrolases"/>
    <property type="match status" value="1"/>
</dbReference>
<dbReference type="AlphaFoldDB" id="A0A261SDA0"/>
<dbReference type="GO" id="GO:0005524">
    <property type="term" value="F:ATP binding"/>
    <property type="evidence" value="ECO:0007669"/>
    <property type="project" value="UniProtKB-KW"/>
</dbReference>
<evidence type="ECO:0000256" key="1">
    <source>
        <dbReference type="ARBA" id="ARBA00022448"/>
    </source>
</evidence>
<evidence type="ECO:0000313" key="8">
    <source>
        <dbReference type="EMBL" id="OZI35384.1"/>
    </source>
</evidence>
<dbReference type="CDD" id="cd03214">
    <property type="entry name" value="ABC_Iron-Siderophores_B12_Hemin"/>
    <property type="match status" value="1"/>
</dbReference>
<keyword evidence="5" id="KW-1278">Translocase</keyword>
<dbReference type="InterPro" id="IPR027417">
    <property type="entry name" value="P-loop_NTPase"/>
</dbReference>
<dbReference type="PROSITE" id="PS00211">
    <property type="entry name" value="ABC_TRANSPORTER_1"/>
    <property type="match status" value="1"/>
</dbReference>
<evidence type="ECO:0000313" key="9">
    <source>
        <dbReference type="Proteomes" id="UP000217005"/>
    </source>
</evidence>
<sequence length="258" mass="27253">MSQTPAALSITELCAGYGRRPVLHGISAAGLAAGSVTALIGPNGSGKSTLLRALAGLVPLSAGEVWLGGQRLDRLRPTERARHAMYMPQALPAGVHMTVLEAVLTASRAPDHLAPAIGLLESLGIAALANRELAELSGGQRQMAGLAQALIRAPRLLLLDEPLSALDLNYQFHVMRLLAQQTRARGMVTVIVLHDLGMALNHTDHALLLKAGRLVARGTPREVIVPPRLREAYGVQARILSDGDACHVHVEDLTHAVG</sequence>
<dbReference type="Pfam" id="PF00005">
    <property type="entry name" value="ABC_tran"/>
    <property type="match status" value="1"/>
</dbReference>
<dbReference type="PANTHER" id="PTHR42794:SF1">
    <property type="entry name" value="HEMIN IMPORT ATP-BINDING PROTEIN HMUV"/>
    <property type="match status" value="1"/>
</dbReference>
<name>A0A261SDA0_9BORD</name>
<gene>
    <name evidence="8" type="ORF">CEG14_09825</name>
</gene>
<evidence type="ECO:0000256" key="6">
    <source>
        <dbReference type="ARBA" id="ARBA00037066"/>
    </source>
</evidence>
<evidence type="ECO:0000256" key="5">
    <source>
        <dbReference type="ARBA" id="ARBA00022967"/>
    </source>
</evidence>
<evidence type="ECO:0000256" key="3">
    <source>
        <dbReference type="ARBA" id="ARBA00022741"/>
    </source>
</evidence>
<dbReference type="PROSITE" id="PS50893">
    <property type="entry name" value="ABC_TRANSPORTER_2"/>
    <property type="match status" value="1"/>
</dbReference>
<evidence type="ECO:0000256" key="4">
    <source>
        <dbReference type="ARBA" id="ARBA00022840"/>
    </source>
</evidence>
<dbReference type="RefSeq" id="WP_094826193.1">
    <property type="nucleotide sequence ID" value="NZ_NEVL01000003.1"/>
</dbReference>
<keyword evidence="2" id="KW-1003">Cell membrane</keyword>
<comment type="function">
    <text evidence="6">Part of the ABC transporter complex HmuTUV involved in hemin import. Responsible for energy coupling to the transport system.</text>
</comment>
<organism evidence="8 9">
    <name type="scientific">Bordetella genomosp. 1</name>
    <dbReference type="NCBI Taxonomy" id="1395607"/>
    <lineage>
        <taxon>Bacteria</taxon>
        <taxon>Pseudomonadati</taxon>
        <taxon>Pseudomonadota</taxon>
        <taxon>Betaproteobacteria</taxon>
        <taxon>Burkholderiales</taxon>
        <taxon>Alcaligenaceae</taxon>
        <taxon>Bordetella</taxon>
    </lineage>
</organism>
<reference evidence="8 9" key="1">
    <citation type="submission" date="2017-05" db="EMBL/GenBank/DDBJ databases">
        <title>Complete and WGS of Bordetella genogroups.</title>
        <authorList>
            <person name="Spilker T."/>
            <person name="LiPuma J."/>
        </authorList>
    </citation>
    <scope>NUCLEOTIDE SEQUENCE [LARGE SCALE GENOMIC DNA]</scope>
    <source>
        <strain evidence="8 9">AU17610</strain>
    </source>
</reference>
<keyword evidence="4 8" id="KW-0067">ATP-binding</keyword>
<evidence type="ECO:0000256" key="2">
    <source>
        <dbReference type="ARBA" id="ARBA00022475"/>
    </source>
</evidence>